<proteinExistence type="predicted"/>
<evidence type="ECO:0000259" key="2">
    <source>
        <dbReference type="Pfam" id="PF01926"/>
    </source>
</evidence>
<dbReference type="Proteomes" id="UP000176998">
    <property type="component" value="Unassembled WGS sequence"/>
</dbReference>
<accession>A0A1G4ASY3</accession>
<feature type="region of interest" description="Disordered" evidence="1">
    <location>
        <begin position="1016"/>
        <end position="1038"/>
    </location>
</feature>
<sequence>MATSNTPPLVSSVISSANGICHGSGNNSNIFRIYASVKPGTVIDDCGNEITQVVQYFSGIGVDKRPLNKWNDGVTGEGCEDQIKDVFTYCCKEIQSKDDEIWLFGFSRGAYVVRVVAALLTRFTLKEAPDNKDKSKWNLITRLGGRKRNKKGHGATNGQEFRFGLENTREPPKIKFLGLFDTVKQVLVGDQFDGTDVSFVQHVRHALALNEERRAFPLLHIETKEEDMDEGDNRGSHLEAWFVGAHADVGGGAVHDGLSLYPLQWMLIESRDLGLVLEHNPPDRVKGLIENPLELVFPRSSPLAALEQQILGMPPPLAAVDDDTTVKPGPWTFRYSSGIEISMYDLRDSHQHGNLQRLPRRKLQKQNGEQNYQATHLVSINRGAFGRLALGKRRIFGYDGFGSLQGYRDSSRNGTVVHPSVYFLVDTYTTLGIQKALDGIQDQLELFRKKASMTCISNKAGVLLDPWIREILPTFTSCRILICGNTGVGKSTLLNRVFGIEMTQENTGQRGEHDIEEGFESDQHPGIIIHDSEGFQAGNSKEVTAFKKFLKARSGNVKVRDNLHAIWLCIDTDTDRPVQSALANVLEGVTAIAPTIPIVIVGTKKDKHILLHRNQAGNAQQTEEDMLSERQALFRERFEKEQETCSFWPQLDVKFAFVSRDDQESIKSLIHLTMGSFNDTVVTEAMCAAQIPDVEAKIDQAVEKTLKILRTAVAAASAGFGTGIISSMTTPTIARILCREIAHGCFGLPEAGIAEMDTILASVVWKNLAPFMAQSLSQSVVIFGGAVCLTMFTVVGGIPLAVGAPLLEAPAAVRMVFKCACDLILVLEKAYRSGGKAVSREEVRLVAAAYMKSKVPVLKNGVQVERSRKRAVHGEVNDLVPWLSKRAIEAHQGKSLPKYRRGIKSILLRYRLPEELGVEIGSDDDVTLANSTAPYSPSTHPLINMGKLEVGSLYIMISIPFPIYFGKKKHSYATDIPGDPKFPFCTYELMVSEGLATEEFHWDLYWHTSDSLSDESSPANLHDDTGTGNNKVNSSGDIDEGSGVLYRLRPRKTCPQTYTLDRLSVVRIRSHTQVVGLIRVLSVPPALAPHLTRYLDWMTAASGRVAERTYVWATMAYYRARRHLLKIRGVRDHTFNQFDISRFTAELLSFAYEEVPSALLFGGGGVPRPVVAS</sequence>
<dbReference type="InterPro" id="IPR006073">
    <property type="entry name" value="GTP-bd"/>
</dbReference>
<feature type="compositionally biased region" description="Polar residues" evidence="1">
    <location>
        <begin position="1026"/>
        <end position="1036"/>
    </location>
</feature>
<dbReference type="GeneID" id="34565576"/>
<organism evidence="4 5">
    <name type="scientific">Colletotrichum orchidophilum</name>
    <dbReference type="NCBI Taxonomy" id="1209926"/>
    <lineage>
        <taxon>Eukaryota</taxon>
        <taxon>Fungi</taxon>
        <taxon>Dikarya</taxon>
        <taxon>Ascomycota</taxon>
        <taxon>Pezizomycotina</taxon>
        <taxon>Sordariomycetes</taxon>
        <taxon>Hypocreomycetidae</taxon>
        <taxon>Glomerellales</taxon>
        <taxon>Glomerellaceae</taxon>
        <taxon>Colletotrichum</taxon>
    </lineage>
</organism>
<dbReference type="CDD" id="cd00882">
    <property type="entry name" value="Ras_like_GTPase"/>
    <property type="match status" value="1"/>
</dbReference>
<dbReference type="InterPro" id="IPR018712">
    <property type="entry name" value="Tle1-like_cat"/>
</dbReference>
<dbReference type="PRINTS" id="PR00449">
    <property type="entry name" value="RASTRNSFRMNG"/>
</dbReference>
<dbReference type="InterPro" id="IPR027417">
    <property type="entry name" value="P-loop_NTPase"/>
</dbReference>
<feature type="domain" description="G" evidence="2">
    <location>
        <begin position="479"/>
        <end position="587"/>
    </location>
</feature>
<name>A0A1G4ASY3_9PEZI</name>
<dbReference type="Pfam" id="PF01926">
    <property type="entry name" value="MMR_HSR1"/>
    <property type="match status" value="1"/>
</dbReference>
<dbReference type="AlphaFoldDB" id="A0A1G4ASY3"/>
<reference evidence="4 5" key="1">
    <citation type="submission" date="2016-09" db="EMBL/GenBank/DDBJ databases">
        <authorList>
            <person name="Capua I."/>
            <person name="De Benedictis P."/>
            <person name="Joannis T."/>
            <person name="Lombin L.H."/>
            <person name="Cattoli G."/>
        </authorList>
    </citation>
    <scope>NUCLEOTIDE SEQUENCE [LARGE SCALE GENOMIC DNA]</scope>
    <source>
        <strain evidence="4 5">IMI 309357</strain>
    </source>
</reference>
<dbReference type="Pfam" id="PF09994">
    <property type="entry name" value="T6SS_Tle1-like_cat"/>
    <property type="match status" value="1"/>
</dbReference>
<evidence type="ECO:0000313" key="5">
    <source>
        <dbReference type="Proteomes" id="UP000176998"/>
    </source>
</evidence>
<evidence type="ECO:0000259" key="3">
    <source>
        <dbReference type="Pfam" id="PF09994"/>
    </source>
</evidence>
<comment type="caution">
    <text evidence="4">The sequence shown here is derived from an EMBL/GenBank/DDBJ whole genome shotgun (WGS) entry which is preliminary data.</text>
</comment>
<dbReference type="GO" id="GO:0005525">
    <property type="term" value="F:GTP binding"/>
    <property type="evidence" value="ECO:0007669"/>
    <property type="project" value="InterPro"/>
</dbReference>
<dbReference type="Gene3D" id="3.40.50.300">
    <property type="entry name" value="P-loop containing nucleotide triphosphate hydrolases"/>
    <property type="match status" value="1"/>
</dbReference>
<dbReference type="PANTHER" id="PTHR33840">
    <property type="match status" value="1"/>
</dbReference>
<evidence type="ECO:0000313" key="4">
    <source>
        <dbReference type="EMBL" id="OHE92277.1"/>
    </source>
</evidence>
<feature type="domain" description="T6SS Phospholipase effector Tle1-like catalytic" evidence="3">
    <location>
        <begin position="25"/>
        <end position="267"/>
    </location>
</feature>
<protein>
    <recommendedName>
        <fullName evidence="6">DUF2235 domain-containing protein</fullName>
    </recommendedName>
</protein>
<dbReference type="OrthoDB" id="59699at2759"/>
<dbReference type="RefSeq" id="XP_022469446.1">
    <property type="nucleotide sequence ID" value="XM_022624066.1"/>
</dbReference>
<keyword evidence="5" id="KW-1185">Reference proteome</keyword>
<dbReference type="SUPFAM" id="SSF52540">
    <property type="entry name" value="P-loop containing nucleoside triphosphate hydrolases"/>
    <property type="match status" value="1"/>
</dbReference>
<evidence type="ECO:0008006" key="6">
    <source>
        <dbReference type="Google" id="ProtNLM"/>
    </source>
</evidence>
<gene>
    <name evidence="4" type="ORF">CORC01_12446</name>
</gene>
<dbReference type="EMBL" id="MJBS01000153">
    <property type="protein sequence ID" value="OHE92277.1"/>
    <property type="molecule type" value="Genomic_DNA"/>
</dbReference>
<dbReference type="PANTHER" id="PTHR33840:SF1">
    <property type="entry name" value="TLE1 PHOSPHOLIPASE DOMAIN-CONTAINING PROTEIN"/>
    <property type="match status" value="1"/>
</dbReference>
<dbReference type="STRING" id="1209926.A0A1G4ASY3"/>
<evidence type="ECO:0000256" key="1">
    <source>
        <dbReference type="SAM" id="MobiDB-lite"/>
    </source>
</evidence>